<reference evidence="6" key="1">
    <citation type="journal article" date="2022" name="Nat. Microbiol.">
        <title>Unique mobile elements and scalable gene flow at the prokaryote-eukaryote boundary revealed by circularized Asgard archaea genomes.</title>
        <authorList>
            <person name="Wu F."/>
            <person name="Speth D.R."/>
            <person name="Philosof A."/>
            <person name="Cremiere A."/>
            <person name="Narayanan A."/>
            <person name="Barco R.A."/>
            <person name="Connon S.A."/>
            <person name="Amend J.P."/>
            <person name="Antoshechkin I.A."/>
            <person name="Orphan V.J."/>
        </authorList>
    </citation>
    <scope>NUCLEOTIDE SEQUENCE</scope>
    <source>
        <strain evidence="6">PM71</strain>
    </source>
</reference>
<evidence type="ECO:0000256" key="2">
    <source>
        <dbReference type="ARBA" id="ARBA00022448"/>
    </source>
</evidence>
<dbReference type="SMART" id="SM00382">
    <property type="entry name" value="AAA"/>
    <property type="match status" value="1"/>
</dbReference>
<gene>
    <name evidence="6" type="ORF">K9W45_13510</name>
</gene>
<accession>A0A9Y1FL10</accession>
<evidence type="ECO:0000259" key="5">
    <source>
        <dbReference type="PROSITE" id="PS50893"/>
    </source>
</evidence>
<dbReference type="InterPro" id="IPR027417">
    <property type="entry name" value="P-loop_NTPase"/>
</dbReference>
<evidence type="ECO:0000256" key="4">
    <source>
        <dbReference type="ARBA" id="ARBA00022840"/>
    </source>
</evidence>
<feature type="domain" description="ABC transporter" evidence="5">
    <location>
        <begin position="398"/>
        <end position="620"/>
    </location>
</feature>
<keyword evidence="3" id="KW-0547">Nucleotide-binding</keyword>
<sequence>MSKAINKQTNSIYDEEAIFSAGLLINKLDRDSLKDLTRSLRRFIVRKCKAKAFEIKEVNTFLFVNASFPPNLISDTESRIKIENGVKNIIIDYALKENNKFSKQIAKNIEIKDITQILLDLINNSNSPKKKQLIETVIRRGKEIQQRSIVHVTNVILNSFILSWDKEDYRIIFPDERVERKEKSADAFGTFQSLLENLSVIQYAHISMENLSWIIGSYEYALDNLYELISNLSKEIKTSPTISKSFWRALRVIFGLLSTTQQILSDLLKQLNKFVEIKEEFKKQCKQLDFHSLTDVLKRYNIENETADFIVWISQLLQNTKMAYSLLLDLINCCKTSDRLEMENIELIISNFGWVLSDIQTMKFFAEKFRDITFFQSFPPEIVVETKKEMRLPEDVVIKGVSLFKTYRLFGSTVYALRGIDIEVCKGEMVAILGPSGSGKTTLLNLLAGLDSPDNGAIFFKGKNIHLLPDSVFSMYRRKDMGFIFQYYNLIPQLTVLENVMLPGLMVGRPVKEVRQKAIELLEIVGIERFKNQFPIKLSGGQMQRVTIARSMINDPVLLFADEPTGDLDNATGKIVVDLIHRFSKEKGTAVIFVTHDEEMARKCDRIIRIRDGRIHSEEIIKKN</sequence>
<name>A0A9Y1FL10_9ARCH</name>
<dbReference type="EMBL" id="CP084166">
    <property type="protein sequence ID" value="UJG40840.1"/>
    <property type="molecule type" value="Genomic_DNA"/>
</dbReference>
<dbReference type="PROSITE" id="PS00211">
    <property type="entry name" value="ABC_TRANSPORTER_1"/>
    <property type="match status" value="1"/>
</dbReference>
<dbReference type="PANTHER" id="PTHR42798:SF7">
    <property type="entry name" value="ALPHA-D-RIBOSE 1-METHYLPHOSPHONATE 5-TRIPHOSPHATE SYNTHASE SUBUNIT PHNL"/>
    <property type="match status" value="1"/>
</dbReference>
<keyword evidence="2" id="KW-0813">Transport</keyword>
<protein>
    <submittedName>
        <fullName evidence="6">ABC transporter ATP-binding protein</fullName>
    </submittedName>
</protein>
<dbReference type="InterPro" id="IPR003439">
    <property type="entry name" value="ABC_transporter-like_ATP-bd"/>
</dbReference>
<dbReference type="InterPro" id="IPR017871">
    <property type="entry name" value="ABC_transporter-like_CS"/>
</dbReference>
<proteinExistence type="inferred from homology"/>
<comment type="similarity">
    <text evidence="1">Belongs to the ABC transporter superfamily.</text>
</comment>
<keyword evidence="4 6" id="KW-0067">ATP-binding</keyword>
<evidence type="ECO:0000256" key="3">
    <source>
        <dbReference type="ARBA" id="ARBA00022741"/>
    </source>
</evidence>
<dbReference type="InterPro" id="IPR017911">
    <property type="entry name" value="MacB-like_ATP-bd"/>
</dbReference>
<dbReference type="GO" id="GO:0005524">
    <property type="term" value="F:ATP binding"/>
    <property type="evidence" value="ECO:0007669"/>
    <property type="project" value="UniProtKB-KW"/>
</dbReference>
<dbReference type="GO" id="GO:0016887">
    <property type="term" value="F:ATP hydrolysis activity"/>
    <property type="evidence" value="ECO:0007669"/>
    <property type="project" value="InterPro"/>
</dbReference>
<dbReference type="Proteomes" id="UP001201020">
    <property type="component" value="Chromosome"/>
</dbReference>
<dbReference type="GO" id="GO:0098796">
    <property type="term" value="C:membrane protein complex"/>
    <property type="evidence" value="ECO:0007669"/>
    <property type="project" value="UniProtKB-ARBA"/>
</dbReference>
<evidence type="ECO:0000256" key="1">
    <source>
        <dbReference type="ARBA" id="ARBA00005417"/>
    </source>
</evidence>
<dbReference type="GO" id="GO:0022857">
    <property type="term" value="F:transmembrane transporter activity"/>
    <property type="evidence" value="ECO:0007669"/>
    <property type="project" value="UniProtKB-ARBA"/>
</dbReference>
<dbReference type="AlphaFoldDB" id="A0A9Y1FL10"/>
<dbReference type="CDD" id="cd03255">
    <property type="entry name" value="ABC_MJ0796_LolCDE_FtsE"/>
    <property type="match status" value="1"/>
</dbReference>
<dbReference type="InterPro" id="IPR003593">
    <property type="entry name" value="AAA+_ATPase"/>
</dbReference>
<dbReference type="PANTHER" id="PTHR42798">
    <property type="entry name" value="LIPOPROTEIN-RELEASING SYSTEM ATP-BINDING PROTEIN LOLD"/>
    <property type="match status" value="1"/>
</dbReference>
<evidence type="ECO:0000313" key="6">
    <source>
        <dbReference type="EMBL" id="UJG40840.1"/>
    </source>
</evidence>
<dbReference type="Pfam" id="PF00005">
    <property type="entry name" value="ABC_tran"/>
    <property type="match status" value="1"/>
</dbReference>
<dbReference type="FunFam" id="3.40.50.300:FF:000032">
    <property type="entry name" value="Export ABC transporter ATP-binding protein"/>
    <property type="match status" value="1"/>
</dbReference>
<dbReference type="Gene3D" id="3.40.50.300">
    <property type="entry name" value="P-loop containing nucleotide triphosphate hydrolases"/>
    <property type="match status" value="1"/>
</dbReference>
<dbReference type="SUPFAM" id="SSF52540">
    <property type="entry name" value="P-loop containing nucleoside triphosphate hydrolases"/>
    <property type="match status" value="1"/>
</dbReference>
<dbReference type="PROSITE" id="PS50893">
    <property type="entry name" value="ABC_TRANSPORTER_2"/>
    <property type="match status" value="1"/>
</dbReference>
<organism evidence="6">
    <name type="scientific">Candidatus Heimdallarchaeum aukensis</name>
    <dbReference type="NCBI Taxonomy" id="2876573"/>
    <lineage>
        <taxon>Archaea</taxon>
        <taxon>Promethearchaeati</taxon>
        <taxon>Candidatus Heimdallarchaeota</taxon>
        <taxon>Candidatus Heimdallarchaeia (ex Rinke et al. 2021) (nom. nud.)</taxon>
        <taxon>Candidatus Heimdallarchaeales</taxon>
        <taxon>Candidatus Heimdallarchaeaceae</taxon>
        <taxon>Candidatus Heimdallarchaeum</taxon>
    </lineage>
</organism>